<dbReference type="GO" id="GO:0008270">
    <property type="term" value="F:zinc ion binding"/>
    <property type="evidence" value="ECO:0007669"/>
    <property type="project" value="UniProtKB-KW"/>
</dbReference>
<keyword evidence="3" id="KW-0862">Zinc</keyword>
<evidence type="ECO:0000256" key="4">
    <source>
        <dbReference type="PROSITE-ProRule" id="PRU00175"/>
    </source>
</evidence>
<dbReference type="InterPro" id="IPR001841">
    <property type="entry name" value="Znf_RING"/>
</dbReference>
<evidence type="ECO:0000256" key="3">
    <source>
        <dbReference type="ARBA" id="ARBA00022833"/>
    </source>
</evidence>
<protein>
    <recommendedName>
        <fullName evidence="5">RING-type domain-containing protein</fullName>
    </recommendedName>
</protein>
<evidence type="ECO:0000256" key="2">
    <source>
        <dbReference type="ARBA" id="ARBA00022771"/>
    </source>
</evidence>
<sequence>MNHPLCEICNSRLFVRHELAPTPVYNKSCGHLYCKDCIQSFYAQDPAYGCPTCHAALVSSSAAPRGRAVSQSQLNGATLTSSVSNIYTAVEGDGSDVALEELFTQHALRIPERRRIESRKQQIRMLNKMQEILTRENELNAVALERLASQLHTVNEAMHDVQQNDAEEREELETRVADREYLESVLAAVQSDNHGELPSVTAPISTHG</sequence>
<evidence type="ECO:0000313" key="6">
    <source>
        <dbReference type="EMBL" id="EPS93274.1"/>
    </source>
</evidence>
<dbReference type="InterPro" id="IPR018957">
    <property type="entry name" value="Znf_C3HC4_RING-type"/>
</dbReference>
<dbReference type="EMBL" id="KE504287">
    <property type="protein sequence ID" value="EPS93274.1"/>
    <property type="molecule type" value="Genomic_DNA"/>
</dbReference>
<evidence type="ECO:0000259" key="5">
    <source>
        <dbReference type="PROSITE" id="PS50089"/>
    </source>
</evidence>
<gene>
    <name evidence="6" type="ORF">FOMPIDRAFT_131283</name>
</gene>
<dbReference type="PROSITE" id="PS50089">
    <property type="entry name" value="ZF_RING_2"/>
    <property type="match status" value="1"/>
</dbReference>
<organism evidence="6 7">
    <name type="scientific">Fomitopsis schrenkii</name>
    <name type="common">Brown rot fungus</name>
    <dbReference type="NCBI Taxonomy" id="2126942"/>
    <lineage>
        <taxon>Eukaryota</taxon>
        <taxon>Fungi</taxon>
        <taxon>Dikarya</taxon>
        <taxon>Basidiomycota</taxon>
        <taxon>Agaricomycotina</taxon>
        <taxon>Agaricomycetes</taxon>
        <taxon>Polyporales</taxon>
        <taxon>Fomitopsis</taxon>
    </lineage>
</organism>
<keyword evidence="7" id="KW-1185">Reference proteome</keyword>
<name>S8F2X2_FOMSC</name>
<dbReference type="Gene3D" id="3.30.40.10">
    <property type="entry name" value="Zinc/RING finger domain, C3HC4 (zinc finger)"/>
    <property type="match status" value="1"/>
</dbReference>
<dbReference type="OrthoDB" id="6270329at2759"/>
<dbReference type="PROSITE" id="PS00518">
    <property type="entry name" value="ZF_RING_1"/>
    <property type="match status" value="1"/>
</dbReference>
<feature type="domain" description="RING-type" evidence="5">
    <location>
        <begin position="6"/>
        <end position="54"/>
    </location>
</feature>
<dbReference type="SUPFAM" id="SSF57850">
    <property type="entry name" value="RING/U-box"/>
    <property type="match status" value="1"/>
</dbReference>
<evidence type="ECO:0000313" key="7">
    <source>
        <dbReference type="Proteomes" id="UP000015241"/>
    </source>
</evidence>
<evidence type="ECO:0000256" key="1">
    <source>
        <dbReference type="ARBA" id="ARBA00022723"/>
    </source>
</evidence>
<dbReference type="InParanoid" id="S8F2X2"/>
<dbReference type="HOGENOM" id="CLU_1447706_0_0_1"/>
<dbReference type="SMART" id="SM00184">
    <property type="entry name" value="RING"/>
    <property type="match status" value="1"/>
</dbReference>
<keyword evidence="1" id="KW-0479">Metal-binding</keyword>
<accession>S8F2X2</accession>
<dbReference type="AlphaFoldDB" id="S8F2X2"/>
<reference evidence="6 7" key="1">
    <citation type="journal article" date="2012" name="Science">
        <title>The Paleozoic origin of enzymatic lignin decomposition reconstructed from 31 fungal genomes.</title>
        <authorList>
            <person name="Floudas D."/>
            <person name="Binder M."/>
            <person name="Riley R."/>
            <person name="Barry K."/>
            <person name="Blanchette R.A."/>
            <person name="Henrissat B."/>
            <person name="Martinez A.T."/>
            <person name="Otillar R."/>
            <person name="Spatafora J.W."/>
            <person name="Yadav J.S."/>
            <person name="Aerts A."/>
            <person name="Benoit I."/>
            <person name="Boyd A."/>
            <person name="Carlson A."/>
            <person name="Copeland A."/>
            <person name="Coutinho P.M."/>
            <person name="de Vries R.P."/>
            <person name="Ferreira P."/>
            <person name="Findley K."/>
            <person name="Foster B."/>
            <person name="Gaskell J."/>
            <person name="Glotzer D."/>
            <person name="Gorecki P."/>
            <person name="Heitman J."/>
            <person name="Hesse C."/>
            <person name="Hori C."/>
            <person name="Igarashi K."/>
            <person name="Jurgens J.A."/>
            <person name="Kallen N."/>
            <person name="Kersten P."/>
            <person name="Kohler A."/>
            <person name="Kuees U."/>
            <person name="Kumar T.K.A."/>
            <person name="Kuo A."/>
            <person name="LaButti K."/>
            <person name="Larrondo L.F."/>
            <person name="Lindquist E."/>
            <person name="Ling A."/>
            <person name="Lombard V."/>
            <person name="Lucas S."/>
            <person name="Lundell T."/>
            <person name="Martin R."/>
            <person name="McLaughlin D.J."/>
            <person name="Morgenstern I."/>
            <person name="Morin E."/>
            <person name="Murat C."/>
            <person name="Nagy L.G."/>
            <person name="Nolan M."/>
            <person name="Ohm R.A."/>
            <person name="Patyshakuliyeva A."/>
            <person name="Rokas A."/>
            <person name="Ruiz-Duenas F.J."/>
            <person name="Sabat G."/>
            <person name="Salamov A."/>
            <person name="Samejima M."/>
            <person name="Schmutz J."/>
            <person name="Slot J.C."/>
            <person name="St John F."/>
            <person name="Stenlid J."/>
            <person name="Sun H."/>
            <person name="Sun S."/>
            <person name="Syed K."/>
            <person name="Tsang A."/>
            <person name="Wiebenga A."/>
            <person name="Young D."/>
            <person name="Pisabarro A."/>
            <person name="Eastwood D.C."/>
            <person name="Martin F."/>
            <person name="Cullen D."/>
            <person name="Grigoriev I.V."/>
            <person name="Hibbett D.S."/>
        </authorList>
    </citation>
    <scope>NUCLEOTIDE SEQUENCE</scope>
    <source>
        <strain evidence="7">FP-58527</strain>
    </source>
</reference>
<dbReference type="Proteomes" id="UP000015241">
    <property type="component" value="Unassembled WGS sequence"/>
</dbReference>
<dbReference type="InterPro" id="IPR013083">
    <property type="entry name" value="Znf_RING/FYVE/PHD"/>
</dbReference>
<dbReference type="InterPro" id="IPR017907">
    <property type="entry name" value="Znf_RING_CS"/>
</dbReference>
<dbReference type="Pfam" id="PF00097">
    <property type="entry name" value="zf-C3HC4"/>
    <property type="match status" value="1"/>
</dbReference>
<proteinExistence type="predicted"/>
<keyword evidence="2 4" id="KW-0863">Zinc-finger</keyword>